<dbReference type="Gene3D" id="3.30.420.10">
    <property type="entry name" value="Ribonuclease H-like superfamily/Ribonuclease H"/>
    <property type="match status" value="1"/>
</dbReference>
<accession>A0A443S5K3</accession>
<dbReference type="AlphaFoldDB" id="A0A443S5K3"/>
<name>A0A443S5K3_9ACAR</name>
<comment type="caution">
    <text evidence="1">The sequence shown here is derived from an EMBL/GenBank/DDBJ whole genome shotgun (WGS) entry which is preliminary data.</text>
</comment>
<sequence length="446" mass="51826">KRSFEHAQAFAVPVCHKQYLFQDNKQRVAFENKFQVVIESRVVNLYKRFGLIAGTIECVKEAFKMLQWKYPALQILGSDYCKICFDKGHSSKDCLSCSLCMDLGHKFRDCPKNKNRVIKIESPPVVTNGQNWKEIHDWNREKYGVPKEYSDFVTAMPPPEVWTNIEWLRGLSIDVEKVQCKKGTKIHETNAALVVIVAKYRECALEMIYKRYINNLSETTSILNKFTCVEYSDIVNYGITWEEAKHEIIGLFESIPYERRPYRFKNEPIYLFSHSGVNDLQSIGISVNELPNYIVHMDIGDFFRNPANKSDKVSLKDLTYYFLDRSKIQEYNVNKTFHSCVVDAIKTWKIGTQLANWRTGVRLGENARRDLHRNRHIIVPNNQFYNQINYVILMDKHIGLLPITEKDFMKIRKGTILNPLNAEQKRAIICIPNGKLRPTLPAAGKV</sequence>
<reference evidence="1 2" key="1">
    <citation type="journal article" date="2018" name="Gigascience">
        <title>Genomes of trombidid mites reveal novel predicted allergens and laterally-transferred genes associated with secondary metabolism.</title>
        <authorList>
            <person name="Dong X."/>
            <person name="Chaisiri K."/>
            <person name="Xia D."/>
            <person name="Armstrong S.D."/>
            <person name="Fang Y."/>
            <person name="Donnelly M.J."/>
            <person name="Kadowaki T."/>
            <person name="McGarry J.W."/>
            <person name="Darby A.C."/>
            <person name="Makepeace B.L."/>
        </authorList>
    </citation>
    <scope>NUCLEOTIDE SEQUENCE [LARGE SCALE GENOMIC DNA]</scope>
    <source>
        <strain evidence="1">UoL-UT</strain>
    </source>
</reference>
<dbReference type="Proteomes" id="UP000288716">
    <property type="component" value="Unassembled WGS sequence"/>
</dbReference>
<dbReference type="GO" id="GO:0008270">
    <property type="term" value="F:zinc ion binding"/>
    <property type="evidence" value="ECO:0007669"/>
    <property type="project" value="InterPro"/>
</dbReference>
<dbReference type="VEuPathDB" id="VectorBase:LDEU009231"/>
<dbReference type="SUPFAM" id="SSF57756">
    <property type="entry name" value="Retrovirus zinc finger-like domains"/>
    <property type="match status" value="1"/>
</dbReference>
<evidence type="ECO:0000313" key="1">
    <source>
        <dbReference type="EMBL" id="RWS22809.1"/>
    </source>
</evidence>
<feature type="non-terminal residue" evidence="1">
    <location>
        <position position="1"/>
    </location>
</feature>
<evidence type="ECO:0008006" key="3">
    <source>
        <dbReference type="Google" id="ProtNLM"/>
    </source>
</evidence>
<gene>
    <name evidence="1" type="ORF">B4U80_13486</name>
</gene>
<dbReference type="GO" id="GO:0003676">
    <property type="term" value="F:nucleic acid binding"/>
    <property type="evidence" value="ECO:0007669"/>
    <property type="project" value="InterPro"/>
</dbReference>
<evidence type="ECO:0000313" key="2">
    <source>
        <dbReference type="Proteomes" id="UP000288716"/>
    </source>
</evidence>
<proteinExistence type="predicted"/>
<dbReference type="InterPro" id="IPR036875">
    <property type="entry name" value="Znf_CCHC_sf"/>
</dbReference>
<dbReference type="InterPro" id="IPR036397">
    <property type="entry name" value="RNaseH_sf"/>
</dbReference>
<organism evidence="1 2">
    <name type="scientific">Leptotrombidium deliense</name>
    <dbReference type="NCBI Taxonomy" id="299467"/>
    <lineage>
        <taxon>Eukaryota</taxon>
        <taxon>Metazoa</taxon>
        <taxon>Ecdysozoa</taxon>
        <taxon>Arthropoda</taxon>
        <taxon>Chelicerata</taxon>
        <taxon>Arachnida</taxon>
        <taxon>Acari</taxon>
        <taxon>Acariformes</taxon>
        <taxon>Trombidiformes</taxon>
        <taxon>Prostigmata</taxon>
        <taxon>Anystina</taxon>
        <taxon>Parasitengona</taxon>
        <taxon>Trombiculoidea</taxon>
        <taxon>Trombiculidae</taxon>
        <taxon>Leptotrombidium</taxon>
    </lineage>
</organism>
<keyword evidence="2" id="KW-1185">Reference proteome</keyword>
<dbReference type="EMBL" id="NCKV01007840">
    <property type="protein sequence ID" value="RWS22809.1"/>
    <property type="molecule type" value="Genomic_DNA"/>
</dbReference>
<protein>
    <recommendedName>
        <fullName evidence="3">CCHC-type domain-containing protein</fullName>
    </recommendedName>
</protein>